<proteinExistence type="predicted"/>
<gene>
    <name evidence="1" type="ORF">Zmor_003149</name>
</gene>
<dbReference type="AlphaFoldDB" id="A0AA38HL54"/>
<dbReference type="EMBL" id="JALNTZ010000010">
    <property type="protein sequence ID" value="KAJ3639813.1"/>
    <property type="molecule type" value="Genomic_DNA"/>
</dbReference>
<evidence type="ECO:0000313" key="1">
    <source>
        <dbReference type="EMBL" id="KAJ3639813.1"/>
    </source>
</evidence>
<keyword evidence="2" id="KW-1185">Reference proteome</keyword>
<organism evidence="1 2">
    <name type="scientific">Zophobas morio</name>
    <dbReference type="NCBI Taxonomy" id="2755281"/>
    <lineage>
        <taxon>Eukaryota</taxon>
        <taxon>Metazoa</taxon>
        <taxon>Ecdysozoa</taxon>
        <taxon>Arthropoda</taxon>
        <taxon>Hexapoda</taxon>
        <taxon>Insecta</taxon>
        <taxon>Pterygota</taxon>
        <taxon>Neoptera</taxon>
        <taxon>Endopterygota</taxon>
        <taxon>Coleoptera</taxon>
        <taxon>Polyphaga</taxon>
        <taxon>Cucujiformia</taxon>
        <taxon>Tenebrionidae</taxon>
        <taxon>Zophobas</taxon>
    </lineage>
</organism>
<name>A0AA38HL54_9CUCU</name>
<reference evidence="1" key="1">
    <citation type="journal article" date="2023" name="G3 (Bethesda)">
        <title>Whole genome assemblies of Zophobas morio and Tenebrio molitor.</title>
        <authorList>
            <person name="Kaur S."/>
            <person name="Stinson S.A."/>
            <person name="diCenzo G.C."/>
        </authorList>
    </citation>
    <scope>NUCLEOTIDE SEQUENCE</scope>
    <source>
        <strain evidence="1">QUZm001</strain>
    </source>
</reference>
<accession>A0AA38HL54</accession>
<dbReference type="Proteomes" id="UP001168821">
    <property type="component" value="Unassembled WGS sequence"/>
</dbReference>
<evidence type="ECO:0000313" key="2">
    <source>
        <dbReference type="Proteomes" id="UP001168821"/>
    </source>
</evidence>
<comment type="caution">
    <text evidence="1">The sequence shown here is derived from an EMBL/GenBank/DDBJ whole genome shotgun (WGS) entry which is preliminary data.</text>
</comment>
<sequence length="108" mass="12627">MQMINATILTFLCKHQIGYGNCTKSDRQQYGVWLFDEITNDCVNWTIKRTVRYKTSTNGIEGRQSREDTKAIRHNRSLARSRNYITSQGRIPHTCGIHDECNYRTPSR</sequence>
<protein>
    <submittedName>
        <fullName evidence="1">Uncharacterized protein</fullName>
    </submittedName>
</protein>